<evidence type="ECO:0000313" key="2">
    <source>
        <dbReference type="Proteomes" id="UP000184485"/>
    </source>
</evidence>
<name>A0A1M4WWV8_9HYPH</name>
<evidence type="ECO:0000313" key="1">
    <source>
        <dbReference type="EMBL" id="SHE85678.1"/>
    </source>
</evidence>
<dbReference type="PANTHER" id="PTHR39624">
    <property type="entry name" value="PROTEIN INVOLVED IN RIMO-MEDIATED BETA-METHYLTHIOLATION OF RIBOSOMAL PROTEIN S12 YCAO"/>
    <property type="match status" value="1"/>
</dbReference>
<dbReference type="PANTHER" id="PTHR39624:SF2">
    <property type="entry name" value="OSMC-LIKE PROTEIN"/>
    <property type="match status" value="1"/>
</dbReference>
<organism evidence="1 2">
    <name type="scientific">Kaistia soli DSM 19436</name>
    <dbReference type="NCBI Taxonomy" id="1122133"/>
    <lineage>
        <taxon>Bacteria</taxon>
        <taxon>Pseudomonadati</taxon>
        <taxon>Pseudomonadota</taxon>
        <taxon>Alphaproteobacteria</taxon>
        <taxon>Hyphomicrobiales</taxon>
        <taxon>Kaistiaceae</taxon>
        <taxon>Kaistia</taxon>
    </lineage>
</organism>
<dbReference type="EMBL" id="FQUP01000001">
    <property type="protein sequence ID" value="SHE85678.1"/>
    <property type="molecule type" value="Genomic_DNA"/>
</dbReference>
<dbReference type="Pfam" id="PF02566">
    <property type="entry name" value="OsmC"/>
    <property type="match status" value="1"/>
</dbReference>
<keyword evidence="2" id="KW-1185">Reference proteome</keyword>
<accession>A0A1M4WWV8</accession>
<dbReference type="InterPro" id="IPR036102">
    <property type="entry name" value="OsmC/Ohrsf"/>
</dbReference>
<sequence>MAQGRVKTRQAGAEASLAKAGRVALTTDTGGTLAVTTHATEAGFSPLDLLHSALAACLALSARIAASQLGVLDRLDHVRVHVSGDKAEAGPSRIDRFIVRFEIEGDLDDATREAIIAAAEGDICTVSNTLRGAPEIVLAE</sequence>
<protein>
    <submittedName>
        <fullName evidence="1">OsmC-like protein</fullName>
    </submittedName>
</protein>
<dbReference type="Gene3D" id="3.30.300.20">
    <property type="match status" value="1"/>
</dbReference>
<dbReference type="InterPro" id="IPR003718">
    <property type="entry name" value="OsmC/Ohr_fam"/>
</dbReference>
<reference evidence="1 2" key="1">
    <citation type="submission" date="2016-11" db="EMBL/GenBank/DDBJ databases">
        <authorList>
            <person name="Jaros S."/>
            <person name="Januszkiewicz K."/>
            <person name="Wedrychowicz H."/>
        </authorList>
    </citation>
    <scope>NUCLEOTIDE SEQUENCE [LARGE SCALE GENOMIC DNA]</scope>
    <source>
        <strain evidence="1 2">DSM 19436</strain>
    </source>
</reference>
<dbReference type="InterPro" id="IPR015946">
    <property type="entry name" value="KH_dom-like_a/b"/>
</dbReference>
<gene>
    <name evidence="1" type="ORF">SAMN02745157_1088</name>
</gene>
<dbReference type="STRING" id="1122133.SAMN02745157_1088"/>
<proteinExistence type="predicted"/>
<dbReference type="Proteomes" id="UP000184485">
    <property type="component" value="Unassembled WGS sequence"/>
</dbReference>
<dbReference type="SUPFAM" id="SSF82784">
    <property type="entry name" value="OsmC-like"/>
    <property type="match status" value="1"/>
</dbReference>
<dbReference type="AlphaFoldDB" id="A0A1M4WWV8"/>
<dbReference type="OrthoDB" id="8277427at2"/>
<dbReference type="RefSeq" id="WP_073051702.1">
    <property type="nucleotide sequence ID" value="NZ_FQUP01000001.1"/>
</dbReference>